<feature type="transmembrane region" description="Helical" evidence="9">
    <location>
        <begin position="314"/>
        <end position="334"/>
    </location>
</feature>
<dbReference type="Gene3D" id="1.20.1740.10">
    <property type="entry name" value="Amino acid/polyamine transporter I"/>
    <property type="match status" value="1"/>
</dbReference>
<feature type="transmembrane region" description="Helical" evidence="9">
    <location>
        <begin position="78"/>
        <end position="97"/>
    </location>
</feature>
<evidence type="ECO:0000256" key="1">
    <source>
        <dbReference type="ARBA" id="ARBA00004651"/>
    </source>
</evidence>
<feature type="transmembrane region" description="Helical" evidence="9">
    <location>
        <begin position="149"/>
        <end position="169"/>
    </location>
</feature>
<dbReference type="EMBL" id="CP019698">
    <property type="protein sequence ID" value="AQS59398.1"/>
    <property type="molecule type" value="Genomic_DNA"/>
</dbReference>
<evidence type="ECO:0000256" key="2">
    <source>
        <dbReference type="ARBA" id="ARBA00008540"/>
    </source>
</evidence>
<keyword evidence="11" id="KW-1185">Reference proteome</keyword>
<comment type="function">
    <text evidence="9">Component of the transport system for branched-chain amino acids.</text>
</comment>
<dbReference type="GO" id="GO:0015190">
    <property type="term" value="F:L-leucine transmembrane transporter activity"/>
    <property type="evidence" value="ECO:0007669"/>
    <property type="project" value="TreeGrafter"/>
</dbReference>
<evidence type="ECO:0000256" key="4">
    <source>
        <dbReference type="ARBA" id="ARBA00022475"/>
    </source>
</evidence>
<dbReference type="RefSeq" id="WP_077714470.1">
    <property type="nucleotide sequence ID" value="NZ_CP019698.1"/>
</dbReference>
<reference evidence="10 11" key="1">
    <citation type="journal article" date="2016" name="Int. J. Syst. Evol. Microbiol.">
        <title>Desulfotomaculum ferrireducens sp. nov., a moderately thermophilic sulfate-reducing and dissimilatory Fe(III)-reducing bacterium isolated from compost.</title>
        <authorList>
            <person name="Yang G."/>
            <person name="Guo J."/>
            <person name="Zhuang L."/>
            <person name="Yuan Y."/>
            <person name="Zhou S."/>
        </authorList>
    </citation>
    <scope>NUCLEOTIDE SEQUENCE [LARGE SCALE GENOMIC DNA]</scope>
    <source>
        <strain evidence="10 11">GSS09</strain>
    </source>
</reference>
<sequence>MQLSKKEVFFTGLALLAMFFGAGNLIFPPFLGQQAGENLWIAMLGFIITGVGLPLMGVTAVAKAGGDLEYLANRVHPLFSKIITSVVVLCIGPLLAIPRTAATTYEVAVAPIIGHTSSLSLAVTSVVFFGVVLLFVLRGSKLVDDIGKILTPMLVLFLAIVIIKGILYPQGSIGVAQFEMPFSKGFLEGYNTMDALASVIFGMVIVNALRDKGLKDKKEIARVTVWAGIIAAVGLSTVYLGLAYIGATTGSSFTGDNPGQMLSYLTTALLGSLGKYVIAIAMTLACLTTAIGLVACCGNFFSRLSNNRISYNKVCLIATIMSILLANMGLAKILEISVPLLVTVYPIVIVLVVLSLCHNLFGGKRMVYVTSSIGTSVVVLVGLVDMMAAKFGANLTILQSLLALMPWQNQGLGWVTPALFMALIGLLIGPKTKHQS</sequence>
<feature type="transmembrane region" description="Helical" evidence="9">
    <location>
        <begin position="368"/>
        <end position="391"/>
    </location>
</feature>
<keyword evidence="4" id="KW-1003">Cell membrane</keyword>
<dbReference type="PANTHER" id="PTHR30588">
    <property type="entry name" value="BRANCHED-CHAIN AMINO ACID TRANSPORT SYSTEM 2 CARRIER PROTEIN"/>
    <property type="match status" value="1"/>
</dbReference>
<name>A0A1S6IXB3_9FIRM</name>
<evidence type="ECO:0000256" key="5">
    <source>
        <dbReference type="ARBA" id="ARBA00022692"/>
    </source>
</evidence>
<dbReference type="AlphaFoldDB" id="A0A1S6IXB3"/>
<dbReference type="InterPro" id="IPR004685">
    <property type="entry name" value="Brnchd-chn_aa_trnsp_Livcs"/>
</dbReference>
<feature type="transmembrane region" description="Helical" evidence="9">
    <location>
        <begin position="189"/>
        <end position="209"/>
    </location>
</feature>
<keyword evidence="5 9" id="KW-0812">Transmembrane</keyword>
<evidence type="ECO:0000256" key="3">
    <source>
        <dbReference type="ARBA" id="ARBA00022448"/>
    </source>
</evidence>
<dbReference type="GO" id="GO:0005886">
    <property type="term" value="C:plasma membrane"/>
    <property type="evidence" value="ECO:0007669"/>
    <property type="project" value="UniProtKB-SubCell"/>
</dbReference>
<dbReference type="OrthoDB" id="9783920at2"/>
<dbReference type="KEGG" id="dfg:B0537_10035"/>
<evidence type="ECO:0000256" key="8">
    <source>
        <dbReference type="ARBA" id="ARBA00023136"/>
    </source>
</evidence>
<evidence type="ECO:0000256" key="7">
    <source>
        <dbReference type="ARBA" id="ARBA00022989"/>
    </source>
</evidence>
<dbReference type="Proteomes" id="UP000189464">
    <property type="component" value="Chromosome"/>
</dbReference>
<feature type="transmembrane region" description="Helical" evidence="9">
    <location>
        <begin position="221"/>
        <end position="245"/>
    </location>
</feature>
<dbReference type="GO" id="GO:0015820">
    <property type="term" value="P:L-leucine transport"/>
    <property type="evidence" value="ECO:0007669"/>
    <property type="project" value="TreeGrafter"/>
</dbReference>
<comment type="subcellular location">
    <subcellularLocation>
        <location evidence="1 9">Cell membrane</location>
        <topology evidence="1 9">Multi-pass membrane protein</topology>
    </subcellularLocation>
</comment>
<dbReference type="NCBIfam" id="TIGR00796">
    <property type="entry name" value="livcs"/>
    <property type="match status" value="1"/>
</dbReference>
<evidence type="ECO:0000256" key="6">
    <source>
        <dbReference type="ARBA" id="ARBA00022970"/>
    </source>
</evidence>
<proteinExistence type="inferred from homology"/>
<dbReference type="GO" id="GO:0015818">
    <property type="term" value="P:isoleucine transport"/>
    <property type="evidence" value="ECO:0007669"/>
    <property type="project" value="TreeGrafter"/>
</dbReference>
<feature type="transmembrane region" description="Helical" evidence="9">
    <location>
        <begin position="340"/>
        <end position="361"/>
    </location>
</feature>
<dbReference type="PANTHER" id="PTHR30588:SF0">
    <property type="entry name" value="BRANCHED-CHAIN AMINO ACID PERMEASE BRNQ"/>
    <property type="match status" value="1"/>
</dbReference>
<evidence type="ECO:0000313" key="10">
    <source>
        <dbReference type="EMBL" id="AQS59398.1"/>
    </source>
</evidence>
<keyword evidence="3 9" id="KW-0813">Transport</keyword>
<feature type="transmembrane region" description="Helical" evidence="9">
    <location>
        <begin position="39"/>
        <end position="66"/>
    </location>
</feature>
<gene>
    <name evidence="10" type="ORF">B0537_10035</name>
</gene>
<feature type="transmembrane region" description="Helical" evidence="9">
    <location>
        <begin position="411"/>
        <end position="429"/>
    </location>
</feature>
<dbReference type="Pfam" id="PF05525">
    <property type="entry name" value="Branch_AA_trans"/>
    <property type="match status" value="1"/>
</dbReference>
<organism evidence="10 11">
    <name type="scientific">Desulforamulus ferrireducens</name>
    <dbReference type="NCBI Taxonomy" id="1833852"/>
    <lineage>
        <taxon>Bacteria</taxon>
        <taxon>Bacillati</taxon>
        <taxon>Bacillota</taxon>
        <taxon>Clostridia</taxon>
        <taxon>Eubacteriales</taxon>
        <taxon>Peptococcaceae</taxon>
        <taxon>Desulforamulus</taxon>
    </lineage>
</organism>
<protein>
    <recommendedName>
        <fullName evidence="9">Branched-chain amino acid transport system carrier protein</fullName>
    </recommendedName>
</protein>
<dbReference type="GO" id="GO:0005304">
    <property type="term" value="F:L-valine transmembrane transporter activity"/>
    <property type="evidence" value="ECO:0007669"/>
    <property type="project" value="TreeGrafter"/>
</dbReference>
<keyword evidence="7 9" id="KW-1133">Transmembrane helix</keyword>
<dbReference type="STRING" id="1833852.B0537_10035"/>
<evidence type="ECO:0000256" key="9">
    <source>
        <dbReference type="RuleBase" id="RU362122"/>
    </source>
</evidence>
<comment type="similarity">
    <text evidence="2 9">Belongs to the branched chain amino acid transporter family.</text>
</comment>
<feature type="transmembrane region" description="Helical" evidence="9">
    <location>
        <begin position="7"/>
        <end position="27"/>
    </location>
</feature>
<keyword evidence="8 9" id="KW-0472">Membrane</keyword>
<accession>A0A1S6IXB3</accession>
<evidence type="ECO:0000313" key="11">
    <source>
        <dbReference type="Proteomes" id="UP000189464"/>
    </source>
</evidence>
<keyword evidence="6 9" id="KW-0029">Amino-acid transport</keyword>
<feature type="transmembrane region" description="Helical" evidence="9">
    <location>
        <begin position="276"/>
        <end position="302"/>
    </location>
</feature>
<feature type="transmembrane region" description="Helical" evidence="9">
    <location>
        <begin position="117"/>
        <end position="137"/>
    </location>
</feature>
<dbReference type="GO" id="GO:0015188">
    <property type="term" value="F:L-isoleucine transmembrane transporter activity"/>
    <property type="evidence" value="ECO:0007669"/>
    <property type="project" value="TreeGrafter"/>
</dbReference>